<dbReference type="Proteomes" id="UP000199588">
    <property type="component" value="Unassembled WGS sequence"/>
</dbReference>
<evidence type="ECO:0000313" key="1">
    <source>
        <dbReference type="EMBL" id="SCY23418.1"/>
    </source>
</evidence>
<sequence>MQIQLNDRLTLSRFSHGYWRAHQWQLLSAQYTQLIENILELGITTFDHAACYGGFTNETAFGKGLANQPSLPKLYLSSAANNSNESATPWTHLKLLSVKKIGSAFTVHQWGKTCRKGSECKRLFFA</sequence>
<accession>A0A1G5EA82</accession>
<organism evidence="1 2">
    <name type="scientific">Basfia succiniciproducens</name>
    <dbReference type="NCBI Taxonomy" id="653940"/>
    <lineage>
        <taxon>Bacteria</taxon>
        <taxon>Pseudomonadati</taxon>
        <taxon>Pseudomonadota</taxon>
        <taxon>Gammaproteobacteria</taxon>
        <taxon>Pasteurellales</taxon>
        <taxon>Pasteurellaceae</taxon>
        <taxon>Basfia</taxon>
    </lineage>
</organism>
<comment type="caution">
    <text evidence="1">The sequence shown here is derived from an EMBL/GenBank/DDBJ whole genome shotgun (WGS) entry which is preliminary data.</text>
</comment>
<evidence type="ECO:0000313" key="2">
    <source>
        <dbReference type="Proteomes" id="UP000199588"/>
    </source>
</evidence>
<dbReference type="RefSeq" id="WP_090656523.1">
    <property type="nucleotide sequence ID" value="NZ_CP015031.1"/>
</dbReference>
<name>A0A1G5EA82_9PAST</name>
<dbReference type="EMBL" id="FMUQ01000018">
    <property type="protein sequence ID" value="SCY23418.1"/>
    <property type="molecule type" value="Genomic_DNA"/>
</dbReference>
<gene>
    <name evidence="1" type="ORF">SAMN02910354_01946</name>
</gene>
<dbReference type="InterPro" id="IPR036812">
    <property type="entry name" value="NAD(P)_OxRdtase_dom_sf"/>
</dbReference>
<dbReference type="SUPFAM" id="SSF51430">
    <property type="entry name" value="NAD(P)-linked oxidoreductase"/>
    <property type="match status" value="1"/>
</dbReference>
<reference evidence="1 2" key="1">
    <citation type="submission" date="2016-10" db="EMBL/GenBank/DDBJ databases">
        <authorList>
            <person name="Varghese N."/>
            <person name="Submissions S."/>
        </authorList>
    </citation>
    <scope>NUCLEOTIDE SEQUENCE [LARGE SCALE GENOMIC DNA]</scope>
    <source>
        <strain evidence="1 2">DSM 22022</strain>
    </source>
</reference>
<protein>
    <submittedName>
        <fullName evidence="1">Aldo/keto reductase family protein</fullName>
    </submittedName>
</protein>
<dbReference type="Gene3D" id="3.20.20.100">
    <property type="entry name" value="NADP-dependent oxidoreductase domain"/>
    <property type="match status" value="1"/>
</dbReference>
<keyword evidence="2" id="KW-1185">Reference proteome</keyword>
<proteinExistence type="predicted"/>